<dbReference type="EMBL" id="MT142529">
    <property type="protein sequence ID" value="QJA84411.1"/>
    <property type="molecule type" value="Genomic_DNA"/>
</dbReference>
<gene>
    <name evidence="2" type="ORF">MM415A00192_0020</name>
    <name evidence="1" type="ORF">MM415B00178_0028</name>
</gene>
<proteinExistence type="predicted"/>
<protein>
    <submittedName>
        <fullName evidence="1">Uncharacterized protein</fullName>
    </submittedName>
</protein>
<name>A0A6M3JCT6_9ZZZZ</name>
<evidence type="ECO:0000313" key="2">
    <source>
        <dbReference type="EMBL" id="QJA84411.1"/>
    </source>
</evidence>
<organism evidence="1">
    <name type="scientific">viral metagenome</name>
    <dbReference type="NCBI Taxonomy" id="1070528"/>
    <lineage>
        <taxon>unclassified sequences</taxon>
        <taxon>metagenomes</taxon>
        <taxon>organismal metagenomes</taxon>
    </lineage>
</organism>
<accession>A0A6M3JCT6</accession>
<dbReference type="AlphaFoldDB" id="A0A6M3JCT6"/>
<dbReference type="EMBL" id="MT141574">
    <property type="protein sequence ID" value="QJA67646.1"/>
    <property type="molecule type" value="Genomic_DNA"/>
</dbReference>
<reference evidence="1" key="1">
    <citation type="submission" date="2020-03" db="EMBL/GenBank/DDBJ databases">
        <title>The deep terrestrial virosphere.</title>
        <authorList>
            <person name="Holmfeldt K."/>
            <person name="Nilsson E."/>
            <person name="Simone D."/>
            <person name="Lopez-Fernandez M."/>
            <person name="Wu X."/>
            <person name="de Brujin I."/>
            <person name="Lundin D."/>
            <person name="Andersson A."/>
            <person name="Bertilsson S."/>
            <person name="Dopson M."/>
        </authorList>
    </citation>
    <scope>NUCLEOTIDE SEQUENCE</scope>
    <source>
        <strain evidence="2">MM415A00192</strain>
        <strain evidence="1">MM415B00178</strain>
    </source>
</reference>
<sequence length="96" mass="10102">MFDTGAKLVRTVGGPASFFEGYTTSNLYVERIFGANINTITVSNDSTTDTISLSYDGATLDGTLAAGESVTLNTIDLKSIYIRGAAGGGVVRIWGW</sequence>
<evidence type="ECO:0000313" key="1">
    <source>
        <dbReference type="EMBL" id="QJA67646.1"/>
    </source>
</evidence>